<gene>
    <name evidence="2" type="ordered locus">Vdis_1117</name>
</gene>
<evidence type="ECO:0000313" key="2">
    <source>
        <dbReference type="EMBL" id="ADN50505.1"/>
    </source>
</evidence>
<sequence>MPKVLRVVVIMHSSFKVWVSISLLIIVVALAITAYSLGYLTPSIVVNVVGKKPVNAYVQVFAVLPPGHNESLIEVWSGTASNGVVRVPITVLSKIASEWVAKGYGSEGVGIEVVATYVSGSTVYYDMMFTAYEPGTLLSTINNPMLSMARLNYMTVSLNLTNTYQLAKALTKPQVPTPPAPPGCWWVNITSKSWQTPIIKIPIAWVYDNVPNYLGGALGAYSTQTTTATVYFYASMGLAQGGSTSVTYKFIGYSTYTSSSNWNALGFGLSQPSAGFLYQNGTIGVATLQLYCITGPTNQYAYEAFVASILSGIGTSSDITYLNGFLNLYKAYTGYSPQYVPFDEIYVGGGKTYNYWFSNVQAYSPPFGFSGTIPVGLIIAYIAQTLGKSLSIPGFILANLAAGVQVTTIKVSIVEILINQFNNLLSSYGSGDLFVAALPVKYSSSSGNYFYYPFILGFNVTGLGSYSSGTSIYVDGPGVIFNPCIPINSYNWTVYVSIGNSPLLVPGGTVTATVYNSQGSVVWSGTFTIPTSIDGSPPHQPAVVSIPWTIFNYGVPYNTYYIKFSYNGYTTPQGSIGYGSSTTTITIYAELQSCGP</sequence>
<accession>E1QQL0</accession>
<keyword evidence="3" id="KW-1185">Reference proteome</keyword>
<dbReference type="Proteomes" id="UP000006681">
    <property type="component" value="Chromosome"/>
</dbReference>
<dbReference type="EMBL" id="CP002100">
    <property type="protein sequence ID" value="ADN50505.1"/>
    <property type="molecule type" value="Genomic_DNA"/>
</dbReference>
<dbReference type="KEGG" id="vdi:Vdis_1117"/>
<organism evidence="2 3">
    <name type="scientific">Vulcanisaeta distributa (strain DSM 14429 / JCM 11212 / NBRC 100878 / IC-017)</name>
    <dbReference type="NCBI Taxonomy" id="572478"/>
    <lineage>
        <taxon>Archaea</taxon>
        <taxon>Thermoproteota</taxon>
        <taxon>Thermoprotei</taxon>
        <taxon>Thermoproteales</taxon>
        <taxon>Thermoproteaceae</taxon>
        <taxon>Vulcanisaeta</taxon>
    </lineage>
</organism>
<keyword evidence="1" id="KW-0472">Membrane</keyword>
<name>E1QQL0_VULDI</name>
<proteinExistence type="predicted"/>
<dbReference type="AlphaFoldDB" id="E1QQL0"/>
<dbReference type="eggNOG" id="arCOG07745">
    <property type="taxonomic scope" value="Archaea"/>
</dbReference>
<dbReference type="HOGENOM" id="CLU_453904_0_0_2"/>
<keyword evidence="1" id="KW-1133">Transmembrane helix</keyword>
<evidence type="ECO:0000313" key="3">
    <source>
        <dbReference type="Proteomes" id="UP000006681"/>
    </source>
</evidence>
<evidence type="ECO:0000256" key="1">
    <source>
        <dbReference type="SAM" id="Phobius"/>
    </source>
</evidence>
<feature type="transmembrane region" description="Helical" evidence="1">
    <location>
        <begin position="21"/>
        <end position="40"/>
    </location>
</feature>
<reference evidence="2 3" key="1">
    <citation type="journal article" date="2010" name="Stand. Genomic Sci.">
        <title>Complete genome sequence of Vulcanisaeta distributa type strain (IC-017).</title>
        <authorList>
            <person name="Mavromatis K."/>
            <person name="Sikorski J."/>
            <person name="Pabst E."/>
            <person name="Teshima H."/>
            <person name="Lapidus A."/>
            <person name="Lucas S."/>
            <person name="Nolan M."/>
            <person name="Glavina Del Rio T."/>
            <person name="Cheng J.F."/>
            <person name="Bruce D."/>
            <person name="Goodwin L."/>
            <person name="Pitluck S."/>
            <person name="Liolios K."/>
            <person name="Ivanova N."/>
            <person name="Mikhailova N."/>
            <person name="Pati A."/>
            <person name="Chen A."/>
            <person name="Palaniappan K."/>
            <person name="Land M."/>
            <person name="Hauser L."/>
            <person name="Chang Y.J."/>
            <person name="Jeffries C.D."/>
            <person name="Rohde M."/>
            <person name="Spring S."/>
            <person name="Goker M."/>
            <person name="Wirth R."/>
            <person name="Woyke T."/>
            <person name="Bristow J."/>
            <person name="Eisen J.A."/>
            <person name="Markowitz V."/>
            <person name="Hugenholtz P."/>
            <person name="Klenk H.P."/>
            <person name="Kyrpides N.C."/>
        </authorList>
    </citation>
    <scope>NUCLEOTIDE SEQUENCE [LARGE SCALE GENOMIC DNA]</scope>
    <source>
        <strain evidence="3">DSM 14429 / JCM 11212 / NBRC 100878 / IC-017</strain>
    </source>
</reference>
<protein>
    <submittedName>
        <fullName evidence="2">Uncharacterized protein</fullName>
    </submittedName>
</protein>
<reference evidence="3" key="2">
    <citation type="journal article" date="2010" name="Stand. Genomic Sci.">
        <title>Complete genome sequence of Vulcanisaeta distributa type strain (IC-017T).</title>
        <authorList>
            <person name="Mavromatis K."/>
            <person name="Sikorski J."/>
            <person name="Pabst E."/>
            <person name="Teshima H."/>
            <person name="Lapidus A."/>
            <person name="Lucas S."/>
            <person name="Nolan M."/>
            <person name="Glavina Del Rio T."/>
            <person name="Cheng J."/>
            <person name="Bruce D."/>
            <person name="Goodwin L."/>
            <person name="Pitluck S."/>
            <person name="Liolios K."/>
            <person name="Ivanova N."/>
            <person name="Mikhailova N."/>
            <person name="Pati A."/>
            <person name="Chen A."/>
            <person name="Palaniappan K."/>
            <person name="Land M."/>
            <person name="Hauser L."/>
            <person name="Chang Y."/>
            <person name="Jeffries C."/>
            <person name="Rohde M."/>
            <person name="Spring S."/>
            <person name="Goker M."/>
            <person name="Wirth R."/>
            <person name="Woyke T."/>
            <person name="Bristow J."/>
            <person name="Eisen J."/>
            <person name="Markowitz V."/>
            <person name="Hugenholtz P."/>
            <person name="Klenk H."/>
            <person name="Kyrpides N."/>
        </authorList>
    </citation>
    <scope>NUCLEOTIDE SEQUENCE [LARGE SCALE GENOMIC DNA]</scope>
    <source>
        <strain evidence="3">DSM 14429 / JCM 11212 / NBRC 100878 / IC-017</strain>
    </source>
</reference>
<keyword evidence="1" id="KW-0812">Transmembrane</keyword>